<organism evidence="2 3">
    <name type="scientific">Candidatus Methanocrinis natronophilus</name>
    <dbReference type="NCBI Taxonomy" id="3033396"/>
    <lineage>
        <taxon>Archaea</taxon>
        <taxon>Methanobacteriati</taxon>
        <taxon>Methanobacteriota</taxon>
        <taxon>Stenosarchaea group</taxon>
        <taxon>Methanomicrobia</taxon>
        <taxon>Methanotrichales</taxon>
        <taxon>Methanotrichaceae</taxon>
        <taxon>Methanocrinis</taxon>
    </lineage>
</organism>
<feature type="transmembrane region" description="Helical" evidence="1">
    <location>
        <begin position="20"/>
        <end position="37"/>
    </location>
</feature>
<feature type="transmembrane region" description="Helical" evidence="1">
    <location>
        <begin position="49"/>
        <end position="68"/>
    </location>
</feature>
<keyword evidence="1" id="KW-1133">Transmembrane helix</keyword>
<name>A0ABT5X906_9EURY</name>
<keyword evidence="1" id="KW-0472">Membrane</keyword>
<gene>
    <name evidence="2" type="ORF">P0O15_08175</name>
</gene>
<dbReference type="EMBL" id="JARFPK010000028">
    <property type="protein sequence ID" value="MDF0591143.1"/>
    <property type="molecule type" value="Genomic_DNA"/>
</dbReference>
<keyword evidence="1" id="KW-0812">Transmembrane</keyword>
<feature type="transmembrane region" description="Helical" evidence="1">
    <location>
        <begin position="141"/>
        <end position="160"/>
    </location>
</feature>
<evidence type="ECO:0000313" key="3">
    <source>
        <dbReference type="Proteomes" id="UP001220010"/>
    </source>
</evidence>
<protein>
    <submittedName>
        <fullName evidence="2">Uncharacterized protein</fullName>
    </submittedName>
</protein>
<feature type="transmembrane region" description="Helical" evidence="1">
    <location>
        <begin position="172"/>
        <end position="193"/>
    </location>
</feature>
<keyword evidence="3" id="KW-1185">Reference proteome</keyword>
<dbReference type="RefSeq" id="WP_316966885.1">
    <property type="nucleotide sequence ID" value="NZ_JARFPK010000028.1"/>
</dbReference>
<evidence type="ECO:0000313" key="2">
    <source>
        <dbReference type="EMBL" id="MDF0591143.1"/>
    </source>
</evidence>
<dbReference type="Proteomes" id="UP001220010">
    <property type="component" value="Unassembled WGS sequence"/>
</dbReference>
<comment type="caution">
    <text evidence="2">The sequence shown here is derived from an EMBL/GenBank/DDBJ whole genome shotgun (WGS) entry which is preliminary data.</text>
</comment>
<sequence>MVDIPPKFELEHLMSHTFPGFFSAVSLFMLIDVWSPLDLTAMAIKDISSLGAFIGFVLLIGSILGIIIDGFYHSIIADHIFDKFNSVKIYKEDMKKKCFKDYSSGAEIYRSHHYFIKQMGGDKAITIFQNIINSYYSYARFYSNTFIALIPFSLIVPFYILKIIHISWEYCILLGVFSFFLACFCFYSGYVAYRTYNRALYSAIYGYVGESSEKP</sequence>
<evidence type="ECO:0000256" key="1">
    <source>
        <dbReference type="SAM" id="Phobius"/>
    </source>
</evidence>
<proteinExistence type="predicted"/>
<accession>A0ABT5X906</accession>
<reference evidence="2 3" key="1">
    <citation type="submission" date="2023-03" db="EMBL/GenBank/DDBJ databases">
        <title>WGS of Methanotrichaceae archaeon Mx.</title>
        <authorList>
            <person name="Sorokin D.Y."/>
            <person name="Merkel A.Y."/>
        </authorList>
    </citation>
    <scope>NUCLEOTIDE SEQUENCE [LARGE SCALE GENOMIC DNA]</scope>
    <source>
        <strain evidence="2 3">Mx</strain>
    </source>
</reference>